<dbReference type="GO" id="GO:0000977">
    <property type="term" value="F:RNA polymerase II transcription regulatory region sequence-specific DNA binding"/>
    <property type="evidence" value="ECO:0007669"/>
    <property type="project" value="TreeGrafter"/>
</dbReference>
<feature type="region of interest" description="Disordered" evidence="7">
    <location>
        <begin position="183"/>
        <end position="223"/>
    </location>
</feature>
<dbReference type="PROSITE" id="PS00028">
    <property type="entry name" value="ZINC_FINGER_C2H2_1"/>
    <property type="match status" value="8"/>
</dbReference>
<dbReference type="GO" id="GO:0005634">
    <property type="term" value="C:nucleus"/>
    <property type="evidence" value="ECO:0007669"/>
    <property type="project" value="UniProtKB-SubCell"/>
</dbReference>
<keyword evidence="2" id="KW-0479">Metal-binding</keyword>
<dbReference type="SMART" id="SM00355">
    <property type="entry name" value="ZnF_C2H2"/>
    <property type="match status" value="10"/>
</dbReference>
<evidence type="ECO:0000256" key="6">
    <source>
        <dbReference type="ARBA" id="ARBA00023242"/>
    </source>
</evidence>
<dbReference type="Pfam" id="PF00096">
    <property type="entry name" value="zf-C2H2"/>
    <property type="match status" value="4"/>
</dbReference>
<evidence type="ECO:0000256" key="7">
    <source>
        <dbReference type="SAM" id="MobiDB-lite"/>
    </source>
</evidence>
<feature type="region of interest" description="Disordered" evidence="7">
    <location>
        <begin position="123"/>
        <end position="152"/>
    </location>
</feature>
<evidence type="ECO:0000256" key="4">
    <source>
        <dbReference type="ARBA" id="ARBA00022771"/>
    </source>
</evidence>
<dbReference type="VEuPathDB" id="VectorBase:AAEL003677"/>
<dbReference type="InterPro" id="IPR013087">
    <property type="entry name" value="Znf_C2H2_type"/>
</dbReference>
<keyword evidence="9" id="KW-1185">Reference proteome</keyword>
<dbReference type="EnsemblMetazoa" id="AAEL003677-RA">
    <property type="protein sequence ID" value="AAEL003677-PA"/>
    <property type="gene ID" value="AAEL003677"/>
</dbReference>
<feature type="compositionally biased region" description="Basic residues" evidence="7">
    <location>
        <begin position="134"/>
        <end position="143"/>
    </location>
</feature>
<dbReference type="InterPro" id="IPR012934">
    <property type="entry name" value="Znf_AD"/>
</dbReference>
<dbReference type="OrthoDB" id="7759319at2759"/>
<evidence type="ECO:0000313" key="9">
    <source>
        <dbReference type="Proteomes" id="UP000008820"/>
    </source>
</evidence>
<dbReference type="PANTHER" id="PTHR24381">
    <property type="entry name" value="ZINC FINGER PROTEIN"/>
    <property type="match status" value="1"/>
</dbReference>
<keyword evidence="5" id="KW-0862">Zinc</keyword>
<reference evidence="8 9" key="1">
    <citation type="submission" date="2017-06" db="EMBL/GenBank/DDBJ databases">
        <title>Aedes aegypti genome working group (AGWG) sequencing and assembly.</title>
        <authorList>
            <consortium name="Aedes aegypti Genome Working Group (AGWG)"/>
            <person name="Matthews B.J."/>
        </authorList>
    </citation>
    <scope>NUCLEOTIDE SEQUENCE [LARGE SCALE GENOMIC DNA]</scope>
    <source>
        <strain evidence="8 9">LVP_AGWG</strain>
    </source>
</reference>
<evidence type="ECO:0000256" key="2">
    <source>
        <dbReference type="ARBA" id="ARBA00022723"/>
    </source>
</evidence>
<evidence type="ECO:0000256" key="5">
    <source>
        <dbReference type="ARBA" id="ARBA00022833"/>
    </source>
</evidence>
<evidence type="ECO:0000313" key="8">
    <source>
        <dbReference type="EnsemblMetazoa" id="AAEL003677-PA"/>
    </source>
</evidence>
<dbReference type="Gene3D" id="3.30.160.60">
    <property type="entry name" value="Classic Zinc Finger"/>
    <property type="match status" value="5"/>
</dbReference>
<feature type="compositionally biased region" description="Basic and acidic residues" evidence="7">
    <location>
        <begin position="212"/>
        <end position="222"/>
    </location>
</feature>
<comment type="subcellular location">
    <subcellularLocation>
        <location evidence="1">Nucleus</location>
    </subcellularLocation>
</comment>
<dbReference type="GO" id="GO:0008270">
    <property type="term" value="F:zinc ion binding"/>
    <property type="evidence" value="ECO:0007669"/>
    <property type="project" value="UniProtKB-UniRule"/>
</dbReference>
<dbReference type="PROSITE" id="PS51915">
    <property type="entry name" value="ZAD"/>
    <property type="match status" value="1"/>
</dbReference>
<organism evidence="8 9">
    <name type="scientific">Aedes aegypti</name>
    <name type="common">Yellowfever mosquito</name>
    <name type="synonym">Culex aegypti</name>
    <dbReference type="NCBI Taxonomy" id="7159"/>
    <lineage>
        <taxon>Eukaryota</taxon>
        <taxon>Metazoa</taxon>
        <taxon>Ecdysozoa</taxon>
        <taxon>Arthropoda</taxon>
        <taxon>Hexapoda</taxon>
        <taxon>Insecta</taxon>
        <taxon>Pterygota</taxon>
        <taxon>Neoptera</taxon>
        <taxon>Endopterygota</taxon>
        <taxon>Diptera</taxon>
        <taxon>Nematocera</taxon>
        <taxon>Culicoidea</taxon>
        <taxon>Culicidae</taxon>
        <taxon>Culicinae</taxon>
        <taxon>Aedini</taxon>
        <taxon>Aedes</taxon>
        <taxon>Stegomyia</taxon>
    </lineage>
</organism>
<reference evidence="8" key="2">
    <citation type="submission" date="2020-05" db="UniProtKB">
        <authorList>
            <consortium name="EnsemblMetazoa"/>
        </authorList>
    </citation>
    <scope>IDENTIFICATION</scope>
    <source>
        <strain evidence="8">LVP_AGWG</strain>
    </source>
</reference>
<dbReference type="InterPro" id="IPR036236">
    <property type="entry name" value="Znf_C2H2_sf"/>
</dbReference>
<name>A0A1S4F5C9_AEDAE</name>
<protein>
    <submittedName>
        <fullName evidence="8">Uncharacterized protein</fullName>
    </submittedName>
</protein>
<dbReference type="Proteomes" id="UP000008820">
    <property type="component" value="Chromosome 2"/>
</dbReference>
<dbReference type="AlphaFoldDB" id="A0A1S4F5C9"/>
<dbReference type="GO" id="GO:0000981">
    <property type="term" value="F:DNA-binding transcription factor activity, RNA polymerase II-specific"/>
    <property type="evidence" value="ECO:0007669"/>
    <property type="project" value="TreeGrafter"/>
</dbReference>
<sequence length="584" mass="68247">MTTEDICRICGNTKPIKMFRFSDAACDGNRTTAQVIEDCFGLSISEEELSSSYCILCKNDLKVALSLVTKIRESDLRLKSILSIPKVEIVESSVDNISTEFIAETEIKSEVYDECFNKTDDELSNHLDSSRSTSPKRRERPKRQCAVDTKTVFDNEDQNELGEYVNQAEATFANPEVQNRKVRRLSTYTTRSEDALSASSGDSDDSDFAPDGESRDESQDLRTKKRVYYGVKANSQPKRCCSCKNYPLDSQDKVEEHSSKHHLKLRVTNPKEYGDRIFECPVCFMRFDVRKLLLQHQRKMYVDMLHPCKQCDEEFANVYVLQKHVQLNHQRKLKLRELEELRMRSNICCGCRKKFDSQEELKEHAIEVHLPQRESPDGENSVECDICYKTYKCFKYLKAHRLRFFKKKNLICAQCGKIFREKAQLEGHEDSHRNVRRYECPVCHAKFSMKASWQAHVRYHDAQEIYNCEYCGKSFRKKGLMKAHLRIHSTDRPHKCPMCPLTFTQKNRLNSHVLEHSGRKTFKCDRCPASYVHQRALRRHFREKHEGIRTFKCHICPKGFIELRPLQVHLKTHEKSKEATFSKN</sequence>
<dbReference type="InParanoid" id="A0A1S4F5C9"/>
<proteinExistence type="predicted"/>
<keyword evidence="3" id="KW-0677">Repeat</keyword>
<keyword evidence="6" id="KW-0539">Nucleus</keyword>
<accession>A0A1S4F5C9</accession>
<keyword evidence="4" id="KW-0863">Zinc-finger</keyword>
<gene>
    <name evidence="8" type="primary">5578802</name>
</gene>
<dbReference type="SUPFAM" id="SSF57667">
    <property type="entry name" value="beta-beta-alpha zinc fingers"/>
    <property type="match status" value="5"/>
</dbReference>
<evidence type="ECO:0000256" key="3">
    <source>
        <dbReference type="ARBA" id="ARBA00022737"/>
    </source>
</evidence>
<dbReference type="FunFam" id="3.30.160.60:FF:000100">
    <property type="entry name" value="Zinc finger 45-like"/>
    <property type="match status" value="1"/>
</dbReference>
<dbReference type="PROSITE" id="PS50157">
    <property type="entry name" value="ZINC_FINGER_C2H2_2"/>
    <property type="match status" value="8"/>
</dbReference>
<evidence type="ECO:0000256" key="1">
    <source>
        <dbReference type="ARBA" id="ARBA00004123"/>
    </source>
</evidence>
<dbReference type="PANTHER" id="PTHR24381:SF393">
    <property type="entry name" value="CHROMATIN-LINKED ADAPTOR FOR MSL PROTEINS, ISOFORM B"/>
    <property type="match status" value="1"/>
</dbReference>